<evidence type="ECO:0000256" key="1">
    <source>
        <dbReference type="SAM" id="MobiDB-lite"/>
    </source>
</evidence>
<dbReference type="OrthoDB" id="1932693at2759"/>
<feature type="region of interest" description="Disordered" evidence="1">
    <location>
        <begin position="574"/>
        <end position="606"/>
    </location>
</feature>
<organism evidence="4 5">
    <name type="scientific">Cinnamomum micranthum f. kanehirae</name>
    <dbReference type="NCBI Taxonomy" id="337451"/>
    <lineage>
        <taxon>Eukaryota</taxon>
        <taxon>Viridiplantae</taxon>
        <taxon>Streptophyta</taxon>
        <taxon>Embryophyta</taxon>
        <taxon>Tracheophyta</taxon>
        <taxon>Spermatophyta</taxon>
        <taxon>Magnoliopsida</taxon>
        <taxon>Magnoliidae</taxon>
        <taxon>Laurales</taxon>
        <taxon>Lauraceae</taxon>
        <taxon>Cinnamomum</taxon>
    </lineage>
</organism>
<proteinExistence type="predicted"/>
<dbReference type="PANTHER" id="PTHR46634:SF3">
    <property type="entry name" value="M REDUCTASE II SUBUNIT GAMMA, PUTATIVE (DUF3741)-RELATED"/>
    <property type="match status" value="1"/>
</dbReference>
<dbReference type="InterPro" id="IPR022212">
    <property type="entry name" value="DUF3741"/>
</dbReference>
<dbReference type="EMBL" id="QPKB01000007">
    <property type="protein sequence ID" value="RWR88972.1"/>
    <property type="molecule type" value="Genomic_DNA"/>
</dbReference>
<feature type="compositionally biased region" description="Low complexity" evidence="1">
    <location>
        <begin position="579"/>
        <end position="591"/>
    </location>
</feature>
<dbReference type="InterPro" id="IPR025486">
    <property type="entry name" value="DUF4378"/>
</dbReference>
<evidence type="ECO:0000313" key="5">
    <source>
        <dbReference type="Proteomes" id="UP000283530"/>
    </source>
</evidence>
<dbReference type="Proteomes" id="UP000283530">
    <property type="component" value="Unassembled WGS sequence"/>
</dbReference>
<evidence type="ECO:0000313" key="4">
    <source>
        <dbReference type="EMBL" id="RWR88972.1"/>
    </source>
</evidence>
<dbReference type="PANTHER" id="PTHR46634">
    <property type="entry name" value="M REDUCTASE II SUBUNIT GAMMA, PUTATIVE (DUF3741)-RELATED"/>
    <property type="match status" value="1"/>
</dbReference>
<sequence length="1004" mass="112118">MNDFKSRKSRDSGKPVPGCLGRMVNLFDLGPGMGGNRLLTEKAHRDASLHHSQIDLTKKALDPIRDQNHQMKDQLMSNLQVEYELKRNFSNKKSNGTPVKMLIAQEMSKETESKQKPTTVVAKLMGLDGLPALQPILTVQQSLQEGYLQNASTKPGSIPRYQHENRGFLDKQAHCDTCPSQAYIQENTEYKDVSEVWQRPLKIDPTKDQLQPKGIFNGNSNDDKMALVRQKFIEAKRLATDEKLRQSKEFQDALEVLSSNRDLFVKFLQEPNSLFSTNLCEHQSNLMPLETKHITVLKPSMMVEADHCTAPEVKSQNEIKKEQEVEANNRGKYKASWSSALDHQRVNNTPHPTRIVVLKPSLGKTHDIKAIVPSPTSSPGFAYNRDFCVDYEAGSTRGSREIAKEITRQMRESLSGDRRDESFLSSILSTGYVGDESSFNRSENYFIEGNLSDLEITSPTSRHSWDCMNRNGSPYSSSSFGRASYSTESSVAREAKKRLSERWAMMSSTGGSQEQRQIRRSSSTLGEMLTLSDNKKHVISGEEGDDKEPTVSSSWLCGGEQELRGAVTCLSISGEDSPRSFPRSRSVPVSSTAYEARSNVESPDPRVSWTIGKSPVLNELTKSKNGKLSLKGKVSSLFFSRNKKPSKEKSCQPPSVGSPYSYGYQSNFVDMLGNPTDIKQFSVGNRSYETAECVMDGAFEDAHPLVPGGSSCKSPSPYIWAGPKRVTFTSEAVPSFAKTVTPENSSENQDQPSPISVLEASFEDLNIQSKHIKTGARAGLNEHLCCHESELTVRSPIDTVSRSLSWDDESFESSIENPLEPSTTTSKAELEEKEHLLFVQTLLSAAGLDNERCDGFHAIWHSPVSPLNPLLLEKCTTRNDYEQHRNEAKRRQWRSERKLLFDCVNATLLDMSRATLSRSCGRRAVSLAGAPVTEEVWCRVREWFSTNTSEGDVNLLVERVVRKEVTVGKGWEEEMGLEAERIGEEIERALLEQLVEEAFLGAAS</sequence>
<dbReference type="AlphaFoldDB" id="A0A3S3PEJ5"/>
<evidence type="ECO:0000259" key="2">
    <source>
        <dbReference type="Pfam" id="PF12552"/>
    </source>
</evidence>
<protein>
    <submittedName>
        <fullName evidence="4">DUF3741 domain-containing protein/DUF4378 domain-containing protein</fullName>
    </submittedName>
</protein>
<comment type="caution">
    <text evidence="4">The sequence shown here is derived from an EMBL/GenBank/DDBJ whole genome shotgun (WGS) entry which is preliminary data.</text>
</comment>
<keyword evidence="5" id="KW-1185">Reference proteome</keyword>
<dbReference type="Pfam" id="PF14309">
    <property type="entry name" value="DUF4378"/>
    <property type="match status" value="1"/>
</dbReference>
<feature type="domain" description="DUF3741" evidence="2">
    <location>
        <begin position="229"/>
        <end position="273"/>
    </location>
</feature>
<accession>A0A3S3PEJ5</accession>
<feature type="domain" description="DUF4378" evidence="3">
    <location>
        <begin position="837"/>
        <end position="997"/>
    </location>
</feature>
<dbReference type="Pfam" id="PF12552">
    <property type="entry name" value="DUF3741"/>
    <property type="match status" value="1"/>
</dbReference>
<gene>
    <name evidence="4" type="ORF">CKAN_01801600</name>
</gene>
<evidence type="ECO:0000259" key="3">
    <source>
        <dbReference type="Pfam" id="PF14309"/>
    </source>
</evidence>
<reference evidence="4 5" key="1">
    <citation type="journal article" date="2019" name="Nat. Plants">
        <title>Stout camphor tree genome fills gaps in understanding of flowering plant genome evolution.</title>
        <authorList>
            <person name="Chaw S.M."/>
            <person name="Liu Y.C."/>
            <person name="Wu Y.W."/>
            <person name="Wang H.Y."/>
            <person name="Lin C.I."/>
            <person name="Wu C.S."/>
            <person name="Ke H.M."/>
            <person name="Chang L.Y."/>
            <person name="Hsu C.Y."/>
            <person name="Yang H.T."/>
            <person name="Sudianto E."/>
            <person name="Hsu M.H."/>
            <person name="Wu K.P."/>
            <person name="Wang L.N."/>
            <person name="Leebens-Mack J.H."/>
            <person name="Tsai I.J."/>
        </authorList>
    </citation>
    <scope>NUCLEOTIDE SEQUENCE [LARGE SCALE GENOMIC DNA]</scope>
    <source>
        <strain evidence="5">cv. Chaw 1501</strain>
        <tissue evidence="4">Young leaves</tissue>
    </source>
</reference>
<name>A0A3S3PEJ5_9MAGN</name>